<dbReference type="SUPFAM" id="SSF48452">
    <property type="entry name" value="TPR-like"/>
    <property type="match status" value="1"/>
</dbReference>
<dbReference type="Gene3D" id="1.25.40.10">
    <property type="entry name" value="Tetratricopeptide repeat domain"/>
    <property type="match status" value="1"/>
</dbReference>
<comment type="caution">
    <text evidence="2">The sequence shown here is derived from an EMBL/GenBank/DDBJ whole genome shotgun (WGS) entry which is preliminary data.</text>
</comment>
<feature type="region of interest" description="Disordered" evidence="1">
    <location>
        <begin position="185"/>
        <end position="266"/>
    </location>
</feature>
<organism evidence="2 3">
    <name type="scientific">Hymenoscyphus albidus</name>
    <dbReference type="NCBI Taxonomy" id="595503"/>
    <lineage>
        <taxon>Eukaryota</taxon>
        <taxon>Fungi</taxon>
        <taxon>Dikarya</taxon>
        <taxon>Ascomycota</taxon>
        <taxon>Pezizomycotina</taxon>
        <taxon>Leotiomycetes</taxon>
        <taxon>Helotiales</taxon>
        <taxon>Helotiaceae</taxon>
        <taxon>Hymenoscyphus</taxon>
    </lineage>
</organism>
<feature type="compositionally biased region" description="Acidic residues" evidence="1">
    <location>
        <begin position="221"/>
        <end position="231"/>
    </location>
</feature>
<feature type="compositionally biased region" description="Basic and acidic residues" evidence="1">
    <location>
        <begin position="236"/>
        <end position="245"/>
    </location>
</feature>
<keyword evidence="3" id="KW-1185">Reference proteome</keyword>
<dbReference type="Proteomes" id="UP000701801">
    <property type="component" value="Unassembled WGS sequence"/>
</dbReference>
<evidence type="ECO:0000256" key="1">
    <source>
        <dbReference type="SAM" id="MobiDB-lite"/>
    </source>
</evidence>
<evidence type="ECO:0000313" key="3">
    <source>
        <dbReference type="Proteomes" id="UP000701801"/>
    </source>
</evidence>
<protein>
    <submittedName>
        <fullName evidence="2">Uncharacterized protein</fullName>
    </submittedName>
</protein>
<gene>
    <name evidence="2" type="ORF">HYALB_00009296</name>
</gene>
<reference evidence="2" key="1">
    <citation type="submission" date="2021-07" db="EMBL/GenBank/DDBJ databases">
        <authorList>
            <person name="Durling M."/>
        </authorList>
    </citation>
    <scope>NUCLEOTIDE SEQUENCE</scope>
</reference>
<dbReference type="AlphaFoldDB" id="A0A9N9LMF5"/>
<dbReference type="InterPro" id="IPR011990">
    <property type="entry name" value="TPR-like_helical_dom_sf"/>
</dbReference>
<sequence>MSIIQGLAGSYGKIEQPRKAMKLFKRPPGPQCVKQELQMWDFMSYEVFGKYKEAIVCVKYGIHTHKKALHYRHNDYLFWNTALARIYVEDSQPQKAAAFLQKVISNRENKVESENVYLLDARVYLADAFIKLGHPQEPLPILREVTRIRADISSSYDKRRIWYEHLLSHCLDLIEQNTSEDGVYIPDSDADSLDNLPDIDPDNLSDIHTPDISDYCSFEISDPEDDSEPESPSESHPLRVSDSKSKAVPGDSSNAGREFAPEASSI</sequence>
<accession>A0A9N9LMF5</accession>
<evidence type="ECO:0000313" key="2">
    <source>
        <dbReference type="EMBL" id="CAG8975775.1"/>
    </source>
</evidence>
<feature type="compositionally biased region" description="Acidic residues" evidence="1">
    <location>
        <begin position="188"/>
        <end position="203"/>
    </location>
</feature>
<proteinExistence type="predicted"/>
<name>A0A9N9LMF5_9HELO</name>
<dbReference type="EMBL" id="CAJVRM010000150">
    <property type="protein sequence ID" value="CAG8975775.1"/>
    <property type="molecule type" value="Genomic_DNA"/>
</dbReference>